<feature type="compositionally biased region" description="Basic and acidic residues" evidence="1">
    <location>
        <begin position="73"/>
        <end position="93"/>
    </location>
</feature>
<feature type="region of interest" description="Disordered" evidence="1">
    <location>
        <begin position="70"/>
        <end position="93"/>
    </location>
</feature>
<evidence type="ECO:0000256" key="1">
    <source>
        <dbReference type="SAM" id="MobiDB-lite"/>
    </source>
</evidence>
<name>A0ABR2FE83_9ROSI</name>
<dbReference type="Proteomes" id="UP001472677">
    <property type="component" value="Unassembled WGS sequence"/>
</dbReference>
<accession>A0ABR2FE83</accession>
<proteinExistence type="predicted"/>
<keyword evidence="3" id="KW-1185">Reference proteome</keyword>
<dbReference type="EMBL" id="JBBPBM010000006">
    <property type="protein sequence ID" value="KAK8579243.1"/>
    <property type="molecule type" value="Genomic_DNA"/>
</dbReference>
<protein>
    <submittedName>
        <fullName evidence="2">Uncharacterized protein</fullName>
    </submittedName>
</protein>
<evidence type="ECO:0000313" key="2">
    <source>
        <dbReference type="EMBL" id="KAK8579243.1"/>
    </source>
</evidence>
<evidence type="ECO:0000313" key="3">
    <source>
        <dbReference type="Proteomes" id="UP001472677"/>
    </source>
</evidence>
<sequence length="93" mass="10545">MNRAVKLYSVLNEAYGDSSFQDCKQASEEAIVVIVKNLQVYSLQVKLLEKLEQSFGDLQLKTNDIENVSMESNDPKQRKVSDSVHITAHEVMK</sequence>
<reference evidence="2 3" key="1">
    <citation type="journal article" date="2024" name="G3 (Bethesda)">
        <title>Genome assembly of Hibiscus sabdariffa L. provides insights into metabolisms of medicinal natural products.</title>
        <authorList>
            <person name="Kim T."/>
        </authorList>
    </citation>
    <scope>NUCLEOTIDE SEQUENCE [LARGE SCALE GENOMIC DNA]</scope>
    <source>
        <strain evidence="2">TK-2024</strain>
        <tissue evidence="2">Old leaves</tissue>
    </source>
</reference>
<gene>
    <name evidence="2" type="ORF">V6N12_069572</name>
</gene>
<comment type="caution">
    <text evidence="2">The sequence shown here is derived from an EMBL/GenBank/DDBJ whole genome shotgun (WGS) entry which is preliminary data.</text>
</comment>
<organism evidence="2 3">
    <name type="scientific">Hibiscus sabdariffa</name>
    <name type="common">roselle</name>
    <dbReference type="NCBI Taxonomy" id="183260"/>
    <lineage>
        <taxon>Eukaryota</taxon>
        <taxon>Viridiplantae</taxon>
        <taxon>Streptophyta</taxon>
        <taxon>Embryophyta</taxon>
        <taxon>Tracheophyta</taxon>
        <taxon>Spermatophyta</taxon>
        <taxon>Magnoliopsida</taxon>
        <taxon>eudicotyledons</taxon>
        <taxon>Gunneridae</taxon>
        <taxon>Pentapetalae</taxon>
        <taxon>rosids</taxon>
        <taxon>malvids</taxon>
        <taxon>Malvales</taxon>
        <taxon>Malvaceae</taxon>
        <taxon>Malvoideae</taxon>
        <taxon>Hibiscus</taxon>
    </lineage>
</organism>